<keyword evidence="3 7" id="KW-0645">Protease</keyword>
<dbReference type="Proteomes" id="UP001165308">
    <property type="component" value="Unassembled WGS sequence"/>
</dbReference>
<dbReference type="InterPro" id="IPR001907">
    <property type="entry name" value="ClpP"/>
</dbReference>
<dbReference type="Gene3D" id="3.90.226.10">
    <property type="entry name" value="2-enoyl-CoA Hydratase, Chain A, domain 1"/>
    <property type="match status" value="1"/>
</dbReference>
<dbReference type="InterPro" id="IPR029045">
    <property type="entry name" value="ClpP/crotonase-like_dom_sf"/>
</dbReference>
<accession>A0ABT0SNI0</accession>
<evidence type="ECO:0000256" key="6">
    <source>
        <dbReference type="RuleBase" id="RU003567"/>
    </source>
</evidence>
<organism evidence="7 8">
    <name type="scientific">Halomonas llamarensis</name>
    <dbReference type="NCBI Taxonomy" id="2945104"/>
    <lineage>
        <taxon>Bacteria</taxon>
        <taxon>Pseudomonadati</taxon>
        <taxon>Pseudomonadota</taxon>
        <taxon>Gammaproteobacteria</taxon>
        <taxon>Oceanospirillales</taxon>
        <taxon>Halomonadaceae</taxon>
        <taxon>Halomonas</taxon>
    </lineage>
</organism>
<dbReference type="InterPro" id="IPR023562">
    <property type="entry name" value="ClpP/TepA"/>
</dbReference>
<keyword evidence="4" id="KW-0378">Hydrolase</keyword>
<dbReference type="PANTHER" id="PTHR10381:SF70">
    <property type="entry name" value="ATP-DEPENDENT CLP PROTEASE PROTEOLYTIC SUBUNIT"/>
    <property type="match status" value="1"/>
</dbReference>
<dbReference type="Pfam" id="PF00574">
    <property type="entry name" value="CLP_protease"/>
    <property type="match status" value="1"/>
</dbReference>
<keyword evidence="5" id="KW-0720">Serine protease</keyword>
<reference evidence="7" key="1">
    <citation type="submission" date="2022-05" db="EMBL/GenBank/DDBJ databases">
        <title>Halomonas geminus sp. nov. and Halomonas llamarensis sp. nov. isolated from high-altitude salars of the Atacama Desert.</title>
        <authorList>
            <person name="Hintersatz C."/>
            <person name="Rojas L.A."/>
            <person name="Wei T.-S."/>
            <person name="Kutschke S."/>
            <person name="Lehmann F."/>
            <person name="Jain R."/>
            <person name="Pollmann K."/>
        </authorList>
    </citation>
    <scope>NUCLEOTIDE SEQUENCE</scope>
    <source>
        <strain evidence="7">ATCHA</strain>
    </source>
</reference>
<dbReference type="NCBIfam" id="NF045542">
    <property type="entry name" value="Clp_rel_HeadMat"/>
    <property type="match status" value="1"/>
</dbReference>
<gene>
    <name evidence="7" type="ORF">M8006_04040</name>
</gene>
<evidence type="ECO:0000256" key="1">
    <source>
        <dbReference type="ARBA" id="ARBA00007039"/>
    </source>
</evidence>
<keyword evidence="8" id="KW-1185">Reference proteome</keyword>
<dbReference type="CDD" id="cd07016">
    <property type="entry name" value="S14_ClpP_1"/>
    <property type="match status" value="1"/>
</dbReference>
<evidence type="ECO:0000256" key="4">
    <source>
        <dbReference type="ARBA" id="ARBA00022801"/>
    </source>
</evidence>
<proteinExistence type="inferred from homology"/>
<evidence type="ECO:0000256" key="3">
    <source>
        <dbReference type="ARBA" id="ARBA00022670"/>
    </source>
</evidence>
<evidence type="ECO:0000313" key="8">
    <source>
        <dbReference type="Proteomes" id="UP001165308"/>
    </source>
</evidence>
<comment type="caution">
    <text evidence="7">The sequence shown here is derived from an EMBL/GenBank/DDBJ whole genome shotgun (WGS) entry which is preliminary data.</text>
</comment>
<dbReference type="GO" id="GO:0008233">
    <property type="term" value="F:peptidase activity"/>
    <property type="evidence" value="ECO:0007669"/>
    <property type="project" value="UniProtKB-KW"/>
</dbReference>
<sequence length="612" mass="65572">MDIQIYDVIDGVTAATVKRLLASGSNEPITLHINSPGGSVTDALAIFNNLRTYAGNVTAFVDGLAASSATLVMLAADEVVMAEHSFIMVHNPWSVVMGDARAMRRSADTLDKAADEMVTLYAERTGQSDEAITAIMEAETWYNAEETVAAGFAQRVEASEQDKPRMSAVAIAYLANITNLPEAAAQRREMQIAAQRREAQIAALNQFPDLPAVAQLKNSQDIKTMSAEQIRAATMNALGQGTTPTAPPRKDVGAFADNGNAVQDGMIEALLDRAGVAKSQDKSNHFRTMSLAEMARASLTEKGVSVSAYGSKMQMVGAAFTHTSSDFGHVLQNVSEKAMLRGWENSGETFPRWTKKGTLSNFHTAHRAGLGGFPSLPKVKEGAEYNYVTADDRAAPIALATYGGLFSITRQAIINDDMSAFQAIPANMGRAASRTIGDLVYAILMSNNTFTDGKPLFHDDHGNIITSSEGFIPNALGEARKQMRMQKDRHGNTLNIAPAFVIVPAALESIAMQVLSSTSVPGAETNSGIMNPVNSMGELVVESRLDAHSPDNWYVAAELGSDTVEVAYLDGVDTPYLEQQEGWSVDGVSYKCRIDAGVAPLDYRGMVRGSKA</sequence>
<comment type="similarity">
    <text evidence="1 6">Belongs to the peptidase S14 family.</text>
</comment>
<dbReference type="EMBL" id="JAMJPJ010000004">
    <property type="protein sequence ID" value="MCL7929158.1"/>
    <property type="molecule type" value="Genomic_DNA"/>
</dbReference>
<dbReference type="RefSeq" id="WP_250080181.1">
    <property type="nucleotide sequence ID" value="NZ_JAMJPJ010000004.1"/>
</dbReference>
<name>A0ABT0SNI0_9GAMM</name>
<dbReference type="Pfam" id="PF25209">
    <property type="entry name" value="Phage_capsid_4"/>
    <property type="match status" value="1"/>
</dbReference>
<evidence type="ECO:0000313" key="7">
    <source>
        <dbReference type="EMBL" id="MCL7929158.1"/>
    </source>
</evidence>
<dbReference type="PRINTS" id="PR00127">
    <property type="entry name" value="CLPPROTEASEP"/>
</dbReference>
<dbReference type="SUPFAM" id="SSF52096">
    <property type="entry name" value="ClpP/crotonase"/>
    <property type="match status" value="1"/>
</dbReference>
<evidence type="ECO:0000256" key="2">
    <source>
        <dbReference type="ARBA" id="ARBA00022490"/>
    </source>
</evidence>
<protein>
    <recommendedName>
        <fullName evidence="6">ATP-dependent Clp protease proteolytic subunit</fullName>
    </recommendedName>
</protein>
<dbReference type="PANTHER" id="PTHR10381">
    <property type="entry name" value="ATP-DEPENDENT CLP PROTEASE PROTEOLYTIC SUBUNIT"/>
    <property type="match status" value="1"/>
</dbReference>
<dbReference type="GO" id="GO:0006508">
    <property type="term" value="P:proteolysis"/>
    <property type="evidence" value="ECO:0007669"/>
    <property type="project" value="UniProtKB-KW"/>
</dbReference>
<dbReference type="NCBIfam" id="NF045540">
    <property type="entry name" value="scaf_prot_MCP1"/>
    <property type="match status" value="1"/>
</dbReference>
<evidence type="ECO:0000256" key="5">
    <source>
        <dbReference type="ARBA" id="ARBA00022825"/>
    </source>
</evidence>
<keyword evidence="2" id="KW-0963">Cytoplasm</keyword>